<dbReference type="PANTHER" id="PTHR46660:SF2">
    <property type="entry name" value="GLYCOSYLTRANSFERASE 1 DOMAIN-CONTAINING PROTEIN 1"/>
    <property type="match status" value="1"/>
</dbReference>
<accession>A0A8C4PZT9</accession>
<dbReference type="InterPro" id="IPR052622">
    <property type="entry name" value="Glycosyltransferase_G1"/>
</dbReference>
<protein>
    <submittedName>
        <fullName evidence="1">Glycosyltransferase 1 domain containing 1</fullName>
    </submittedName>
</protein>
<keyword evidence="2" id="KW-1185">Reference proteome</keyword>
<dbReference type="Gene3D" id="3.40.50.2000">
    <property type="entry name" value="Glycogen Phosphorylase B"/>
    <property type="match status" value="2"/>
</dbReference>
<evidence type="ECO:0000313" key="1">
    <source>
        <dbReference type="Ensembl" id="ENSEBUP00000007858.1"/>
    </source>
</evidence>
<dbReference type="GeneTree" id="ENSGT00390000016790"/>
<organism evidence="1 2">
    <name type="scientific">Eptatretus burgeri</name>
    <name type="common">Inshore hagfish</name>
    <dbReference type="NCBI Taxonomy" id="7764"/>
    <lineage>
        <taxon>Eukaryota</taxon>
        <taxon>Metazoa</taxon>
        <taxon>Chordata</taxon>
        <taxon>Craniata</taxon>
        <taxon>Vertebrata</taxon>
        <taxon>Cyclostomata</taxon>
        <taxon>Myxini</taxon>
        <taxon>Myxiniformes</taxon>
        <taxon>Myxinidae</taxon>
        <taxon>Eptatretinae</taxon>
        <taxon>Eptatretus</taxon>
    </lineage>
</organism>
<proteinExistence type="predicted"/>
<evidence type="ECO:0000313" key="2">
    <source>
        <dbReference type="Proteomes" id="UP000694388"/>
    </source>
</evidence>
<dbReference type="SUPFAM" id="SSF53756">
    <property type="entry name" value="UDP-Glycosyltransferase/glycogen phosphorylase"/>
    <property type="match status" value="1"/>
</dbReference>
<dbReference type="Pfam" id="PF13692">
    <property type="entry name" value="Glyco_trans_1_4"/>
    <property type="match status" value="1"/>
</dbReference>
<reference evidence="1" key="1">
    <citation type="submission" date="2025-08" db="UniProtKB">
        <authorList>
            <consortium name="Ensembl"/>
        </authorList>
    </citation>
    <scope>IDENTIFICATION</scope>
</reference>
<name>A0A8C4PZT9_EPTBU</name>
<dbReference type="Proteomes" id="UP000694388">
    <property type="component" value="Unplaced"/>
</dbReference>
<dbReference type="Ensembl" id="ENSEBUT00000008347.1">
    <property type="protein sequence ID" value="ENSEBUP00000007858.1"/>
    <property type="gene ID" value="ENSEBUG00000005115.1"/>
</dbReference>
<dbReference type="PANTHER" id="PTHR46660">
    <property type="match status" value="1"/>
</dbReference>
<sequence>MRVLLLVPATPSSGNTTSAERIRCAPFTQEEVLGRRILNHLIAEGHSCLFLENDELSTRGHIRAFLEANGISAVIGVHLYKVGRLLQGCPVPFGIVFGGTDLNEDAKSAAKLAVMASVVRESRFLVAFTDELKETAVRLWDDSHTKIHVQPQAIITNPTKNFDWRDYLYKAGVPLKPHTLLFLLVCGLRRVKDPLFIIHAFSDWHETHADVFLLIIGPELDPVLSAEVKNCTANMSGVWFVGPLPQAHLHAAMSSSFCLVNSSISEGMSGAILEAMDLGLPVVARTNSGNRSLIHHEETGLLFCTGREFVVQARRLIGDSLLRRHLITGAKNLLETSHSLSSERRTYARLVHLLI</sequence>
<dbReference type="CDD" id="cd03801">
    <property type="entry name" value="GT4_PimA-like"/>
    <property type="match status" value="1"/>
</dbReference>
<reference evidence="1" key="2">
    <citation type="submission" date="2025-09" db="UniProtKB">
        <authorList>
            <consortium name="Ensembl"/>
        </authorList>
    </citation>
    <scope>IDENTIFICATION</scope>
</reference>
<dbReference type="AlphaFoldDB" id="A0A8C4PZT9"/>